<dbReference type="OrthoDB" id="122279at2759"/>
<dbReference type="PROSITE" id="PS00108">
    <property type="entry name" value="PROTEIN_KINASE_ST"/>
    <property type="match status" value="1"/>
</dbReference>
<dbReference type="InterPro" id="IPR011009">
    <property type="entry name" value="Kinase-like_dom_sf"/>
</dbReference>
<feature type="domain" description="Protein kinase" evidence="2">
    <location>
        <begin position="22"/>
        <end position="293"/>
    </location>
</feature>
<dbReference type="AlphaFoldDB" id="A0A4Y7PJJ4"/>
<accession>A0A4Y7PJJ4</accession>
<dbReference type="Pfam" id="PF07714">
    <property type="entry name" value="PK_Tyr_Ser-Thr"/>
    <property type="match status" value="1"/>
</dbReference>
<reference evidence="3 4" key="1">
    <citation type="submission" date="2018-06" db="EMBL/GenBank/DDBJ databases">
        <title>A transcriptomic atlas of mushroom development highlights an independent origin of complex multicellularity.</title>
        <authorList>
            <consortium name="DOE Joint Genome Institute"/>
            <person name="Krizsan K."/>
            <person name="Almasi E."/>
            <person name="Merenyi Z."/>
            <person name="Sahu N."/>
            <person name="Viragh M."/>
            <person name="Koszo T."/>
            <person name="Mondo S."/>
            <person name="Kiss B."/>
            <person name="Balint B."/>
            <person name="Kues U."/>
            <person name="Barry K."/>
            <person name="Hegedus J.C."/>
            <person name="Henrissat B."/>
            <person name="Johnson J."/>
            <person name="Lipzen A."/>
            <person name="Ohm R."/>
            <person name="Nagy I."/>
            <person name="Pangilinan J."/>
            <person name="Yan J."/>
            <person name="Xiong Y."/>
            <person name="Grigoriev I.V."/>
            <person name="Hibbett D.S."/>
            <person name="Nagy L.G."/>
        </authorList>
    </citation>
    <scope>NUCLEOTIDE SEQUENCE [LARGE SCALE GENOMIC DNA]</scope>
    <source>
        <strain evidence="3 4">SZMC22713</strain>
    </source>
</reference>
<dbReference type="Gene3D" id="1.10.510.10">
    <property type="entry name" value="Transferase(Phosphotransferase) domain 1"/>
    <property type="match status" value="1"/>
</dbReference>
<evidence type="ECO:0000259" key="2">
    <source>
        <dbReference type="PROSITE" id="PS50011"/>
    </source>
</evidence>
<keyword evidence="3" id="KW-0418">Kinase</keyword>
<dbReference type="InterPro" id="IPR000719">
    <property type="entry name" value="Prot_kinase_dom"/>
</dbReference>
<dbReference type="PROSITE" id="PS50011">
    <property type="entry name" value="PROTEIN_KINASE_DOM"/>
    <property type="match status" value="1"/>
</dbReference>
<dbReference type="EMBL" id="ML170324">
    <property type="protein sequence ID" value="TDL14590.1"/>
    <property type="molecule type" value="Genomic_DNA"/>
</dbReference>
<dbReference type="InterPro" id="IPR051681">
    <property type="entry name" value="Ser/Thr_Kinases-Pseudokinases"/>
</dbReference>
<protein>
    <submittedName>
        <fullName evidence="3">Kinase-like protein</fullName>
    </submittedName>
</protein>
<sequence>MSRLSKRSGCYPDCLILSDVERTGEHPVAGGGFADVWRGNSGGRLVALKALRIYGKPCREATFKEFCHEATIWRQLVHPNILPFYGVFKGDDSFDRLCLVSPWMDAGNVSTYLATHPNADRISLLADVTKGLDYLHFFVTPIVHGDLKGANIFVTSSLTACLGDFGLSHFKDSVDSTSGSTSGHATGTLRWQAPELFQRNCDGQDTRPSRESDSYSFGCVCLELMTDRPPFSEIRTDFAALAAIMEAKTPERPSAEFAHRGLDDSLWAVIEKCWNRDPRLRPTSKDLVAHFNVRINGPPQLLLSDINVQEMGAFCRLREGIMGEKTFQPLAVTHPAGNASTYANGVSAIYQLPVPNRQSAHWLMSFPTSEVDTDLSPILGTPVLKKRKNDGRSDISPPSKRISTGSKLGNVIVTTYSRQSDSNATAEGVC</sequence>
<keyword evidence="4" id="KW-1185">Reference proteome</keyword>
<dbReference type="InterPro" id="IPR008271">
    <property type="entry name" value="Ser/Thr_kinase_AS"/>
</dbReference>
<name>A0A4Y7PJJ4_9AGAM</name>
<evidence type="ECO:0000313" key="3">
    <source>
        <dbReference type="EMBL" id="TDL14590.1"/>
    </source>
</evidence>
<dbReference type="InterPro" id="IPR001245">
    <property type="entry name" value="Ser-Thr/Tyr_kinase_cat_dom"/>
</dbReference>
<dbReference type="PANTHER" id="PTHR44329:SF214">
    <property type="entry name" value="PROTEIN KINASE DOMAIN-CONTAINING PROTEIN"/>
    <property type="match status" value="1"/>
</dbReference>
<gene>
    <name evidence="3" type="ORF">BD410DRAFT_778797</name>
</gene>
<evidence type="ECO:0000313" key="4">
    <source>
        <dbReference type="Proteomes" id="UP000294933"/>
    </source>
</evidence>
<keyword evidence="3" id="KW-0808">Transferase</keyword>
<proteinExistence type="predicted"/>
<dbReference type="SMART" id="SM00220">
    <property type="entry name" value="S_TKc"/>
    <property type="match status" value="1"/>
</dbReference>
<organism evidence="3 4">
    <name type="scientific">Rickenella mellea</name>
    <dbReference type="NCBI Taxonomy" id="50990"/>
    <lineage>
        <taxon>Eukaryota</taxon>
        <taxon>Fungi</taxon>
        <taxon>Dikarya</taxon>
        <taxon>Basidiomycota</taxon>
        <taxon>Agaricomycotina</taxon>
        <taxon>Agaricomycetes</taxon>
        <taxon>Hymenochaetales</taxon>
        <taxon>Rickenellaceae</taxon>
        <taxon>Rickenella</taxon>
    </lineage>
</organism>
<dbReference type="PANTHER" id="PTHR44329">
    <property type="entry name" value="SERINE/THREONINE-PROTEIN KINASE TNNI3K-RELATED"/>
    <property type="match status" value="1"/>
</dbReference>
<dbReference type="SUPFAM" id="SSF56112">
    <property type="entry name" value="Protein kinase-like (PK-like)"/>
    <property type="match status" value="1"/>
</dbReference>
<dbReference type="VEuPathDB" id="FungiDB:BD410DRAFT_778797"/>
<dbReference type="Proteomes" id="UP000294933">
    <property type="component" value="Unassembled WGS sequence"/>
</dbReference>
<dbReference type="GO" id="GO:0005524">
    <property type="term" value="F:ATP binding"/>
    <property type="evidence" value="ECO:0007669"/>
    <property type="project" value="InterPro"/>
</dbReference>
<dbReference type="GO" id="GO:0004674">
    <property type="term" value="F:protein serine/threonine kinase activity"/>
    <property type="evidence" value="ECO:0007669"/>
    <property type="project" value="TreeGrafter"/>
</dbReference>
<dbReference type="STRING" id="50990.A0A4Y7PJJ4"/>
<evidence type="ECO:0000256" key="1">
    <source>
        <dbReference type="SAM" id="MobiDB-lite"/>
    </source>
</evidence>
<feature type="region of interest" description="Disordered" evidence="1">
    <location>
        <begin position="384"/>
        <end position="404"/>
    </location>
</feature>